<proteinExistence type="predicted"/>
<gene>
    <name evidence="1" type="ORF">COT92_03600</name>
</gene>
<accession>A0A2H0VA62</accession>
<evidence type="ECO:0000313" key="1">
    <source>
        <dbReference type="EMBL" id="PIR95965.1"/>
    </source>
</evidence>
<reference evidence="2" key="1">
    <citation type="submission" date="2017-09" db="EMBL/GenBank/DDBJ databases">
        <title>Depth-based differentiation of microbial function through sediment-hosted aquifers and enrichment of novel symbionts in the deep terrestrial subsurface.</title>
        <authorList>
            <person name="Probst A.J."/>
            <person name="Ladd B."/>
            <person name="Jarett J.K."/>
            <person name="Geller-Mcgrath D.E."/>
            <person name="Sieber C.M.K."/>
            <person name="Emerson J.B."/>
            <person name="Anantharaman K."/>
            <person name="Thomas B.C."/>
            <person name="Malmstrom R."/>
            <person name="Stieglmeier M."/>
            <person name="Klingl A."/>
            <person name="Woyke T."/>
            <person name="Ryan C.M."/>
            <person name="Banfield J.F."/>
        </authorList>
    </citation>
    <scope>NUCLEOTIDE SEQUENCE [LARGE SCALE GENOMIC DNA]</scope>
</reference>
<dbReference type="AlphaFoldDB" id="A0A2H0VA62"/>
<dbReference type="EMBL" id="PFAK01000060">
    <property type="protein sequence ID" value="PIR95965.1"/>
    <property type="molecule type" value="Genomic_DNA"/>
</dbReference>
<organism evidence="1 2">
    <name type="scientific">Candidatus Doudnabacteria bacterium CG10_big_fil_rev_8_21_14_0_10_42_18</name>
    <dbReference type="NCBI Taxonomy" id="1974552"/>
    <lineage>
        <taxon>Bacteria</taxon>
        <taxon>Candidatus Doudnaibacteriota</taxon>
    </lineage>
</organism>
<evidence type="ECO:0000313" key="2">
    <source>
        <dbReference type="Proteomes" id="UP000230922"/>
    </source>
</evidence>
<dbReference type="Proteomes" id="UP000230922">
    <property type="component" value="Unassembled WGS sequence"/>
</dbReference>
<comment type="caution">
    <text evidence="1">The sequence shown here is derived from an EMBL/GenBank/DDBJ whole genome shotgun (WGS) entry which is preliminary data.</text>
</comment>
<sequence length="88" mass="10307">MLQSFLIGKKCFRKLERGESPGATTRKKPEPVLKNNFFLFLPFPRPVLRSFNQGWKEGVRANKRILDSRLKDGMTEKIFLRLLLITDK</sequence>
<protein>
    <submittedName>
        <fullName evidence="1">Uncharacterized protein</fullName>
    </submittedName>
</protein>
<name>A0A2H0VA62_9BACT</name>